<feature type="transmembrane region" description="Helical" evidence="3">
    <location>
        <begin position="236"/>
        <end position="257"/>
    </location>
</feature>
<dbReference type="Gene3D" id="1.20.210.10">
    <property type="entry name" value="Cytochrome c oxidase-like, subunit I domain"/>
    <property type="match status" value="1"/>
</dbReference>
<dbReference type="InterPro" id="IPR000883">
    <property type="entry name" value="Cyt_C_Oxase_1"/>
</dbReference>
<evidence type="ECO:0000313" key="5">
    <source>
        <dbReference type="EMBL" id="EDY20306.1"/>
    </source>
</evidence>
<dbReference type="AlphaFoldDB" id="B4CZZ2"/>
<dbReference type="GO" id="GO:0004129">
    <property type="term" value="F:cytochrome-c oxidase activity"/>
    <property type="evidence" value="ECO:0007669"/>
    <property type="project" value="InterPro"/>
</dbReference>
<feature type="domain" description="Cytochrome oxidase subunit I profile" evidence="4">
    <location>
        <begin position="19"/>
        <end position="587"/>
    </location>
</feature>
<dbReference type="InterPro" id="IPR036927">
    <property type="entry name" value="Cyt_c_oxase-like_su1_sf"/>
</dbReference>
<protein>
    <submittedName>
        <fullName evidence="5">Cytochrome-c oxidase</fullName>
        <ecNumber evidence="5">1.9.3.1</ecNumber>
    </submittedName>
</protein>
<dbReference type="GO" id="GO:0020037">
    <property type="term" value="F:heme binding"/>
    <property type="evidence" value="ECO:0007669"/>
    <property type="project" value="InterPro"/>
</dbReference>
<dbReference type="GO" id="GO:0022904">
    <property type="term" value="P:respiratory electron transport chain"/>
    <property type="evidence" value="ECO:0007669"/>
    <property type="project" value="TreeGrafter"/>
</dbReference>
<feature type="transmembrane region" description="Helical" evidence="3">
    <location>
        <begin position="301"/>
        <end position="326"/>
    </location>
</feature>
<dbReference type="PANTHER" id="PTHR10422:SF18">
    <property type="entry name" value="CYTOCHROME C OXIDASE SUBUNIT 1"/>
    <property type="match status" value="1"/>
</dbReference>
<keyword evidence="3" id="KW-1133">Transmembrane helix</keyword>
<dbReference type="PANTHER" id="PTHR10422">
    <property type="entry name" value="CYTOCHROME C OXIDASE SUBUNIT 1"/>
    <property type="match status" value="1"/>
</dbReference>
<keyword evidence="1" id="KW-0249">Electron transport</keyword>
<feature type="transmembrane region" description="Helical" evidence="3">
    <location>
        <begin position="148"/>
        <end position="167"/>
    </location>
</feature>
<dbReference type="GO" id="GO:0016491">
    <property type="term" value="F:oxidoreductase activity"/>
    <property type="evidence" value="ECO:0007669"/>
    <property type="project" value="UniProtKB-KW"/>
</dbReference>
<name>B4CZZ2_9BACT</name>
<evidence type="ECO:0000256" key="3">
    <source>
        <dbReference type="SAM" id="Phobius"/>
    </source>
</evidence>
<dbReference type="RefSeq" id="WP_006979555.1">
    <property type="nucleotide sequence ID" value="NZ_ABVL01000005.1"/>
</dbReference>
<evidence type="ECO:0000256" key="2">
    <source>
        <dbReference type="SAM" id="MobiDB-lite"/>
    </source>
</evidence>
<feature type="transmembrane region" description="Helical" evidence="3">
    <location>
        <begin position="404"/>
        <end position="426"/>
    </location>
</feature>
<dbReference type="GO" id="GO:0016020">
    <property type="term" value="C:membrane"/>
    <property type="evidence" value="ECO:0007669"/>
    <property type="project" value="InterPro"/>
</dbReference>
<keyword evidence="5" id="KW-0560">Oxidoreductase</keyword>
<evidence type="ECO:0000259" key="4">
    <source>
        <dbReference type="PROSITE" id="PS50855"/>
    </source>
</evidence>
<keyword evidence="1" id="KW-0679">Respiratory chain</keyword>
<dbReference type="Pfam" id="PF00115">
    <property type="entry name" value="COX1"/>
    <property type="match status" value="1"/>
</dbReference>
<dbReference type="GO" id="GO:0015990">
    <property type="term" value="P:electron transport coupled proton transport"/>
    <property type="evidence" value="ECO:0007669"/>
    <property type="project" value="TreeGrafter"/>
</dbReference>
<keyword evidence="3" id="KW-0472">Membrane</keyword>
<dbReference type="SUPFAM" id="SSF81442">
    <property type="entry name" value="Cytochrome c oxidase subunit I-like"/>
    <property type="match status" value="1"/>
</dbReference>
<dbReference type="InParanoid" id="B4CZZ2"/>
<feature type="transmembrane region" description="Helical" evidence="3">
    <location>
        <begin position="475"/>
        <end position="496"/>
    </location>
</feature>
<comment type="caution">
    <text evidence="5">The sequence shown here is derived from an EMBL/GenBank/DDBJ whole genome shotgun (WGS) entry which is preliminary data.</text>
</comment>
<dbReference type="STRING" id="497964.CfE428DRAFT_2230"/>
<evidence type="ECO:0000256" key="1">
    <source>
        <dbReference type="ARBA" id="ARBA00022660"/>
    </source>
</evidence>
<dbReference type="PROSITE" id="PS50855">
    <property type="entry name" value="COX1"/>
    <property type="match status" value="1"/>
</dbReference>
<gene>
    <name evidence="5" type="ORF">CfE428DRAFT_2230</name>
</gene>
<feature type="region of interest" description="Disordered" evidence="2">
    <location>
        <begin position="594"/>
        <end position="623"/>
    </location>
</feature>
<reference evidence="5 6" key="1">
    <citation type="journal article" date="2011" name="J. Bacteriol.">
        <title>Genome sequence of Chthoniobacter flavus Ellin428, an aerobic heterotrophic soil bacterium.</title>
        <authorList>
            <person name="Kant R."/>
            <person name="van Passel M.W."/>
            <person name="Palva A."/>
            <person name="Lucas S."/>
            <person name="Lapidus A."/>
            <person name="Glavina Del Rio T."/>
            <person name="Dalin E."/>
            <person name="Tice H."/>
            <person name="Bruce D."/>
            <person name="Goodwin L."/>
            <person name="Pitluck S."/>
            <person name="Larimer F.W."/>
            <person name="Land M.L."/>
            <person name="Hauser L."/>
            <person name="Sangwan P."/>
            <person name="de Vos W.M."/>
            <person name="Janssen P.H."/>
            <person name="Smidt H."/>
        </authorList>
    </citation>
    <scope>NUCLEOTIDE SEQUENCE [LARGE SCALE GENOMIC DNA]</scope>
    <source>
        <strain evidence="5 6">Ellin428</strain>
    </source>
</reference>
<feature type="transmembrane region" description="Helical" evidence="3">
    <location>
        <begin position="200"/>
        <end position="224"/>
    </location>
</feature>
<feature type="transmembrane region" description="Helical" evidence="3">
    <location>
        <begin position="36"/>
        <end position="59"/>
    </location>
</feature>
<sequence>MATAATTHSPDHGHGHDDHHDLGFWQKYVFSQDHKVIGIQYGITGLAFLFLGFCLMMLMRWQLAHPGLPVPSFLGPMLQKVFPAIFANDQNGHPGMLTADGYNILGAMHGTIMVFFGVVPVAVAAFGNYVMPLQVGAPDMAFPKLNMASYWTFFVSCVIMLSSFFVAGGPAKSGWTSYPPLSVISDSGPNVHPFFNGQTIWLLGMVFNITGSLLGSINTIATCIQLRAPGMTWMRLPFFCWTQLVTAFLLLLAFPPLEAAGFMQLMDRAFGTSFFIPTGLMVGGHLTHWSGGGSPLLWQHLFWFLAHPEVYVLILPAIGIVGEVIANNTRKPLYGYKAMVGAIFVLGFLSFVVWAHHMYMTGMGAKVSSFFQTTTVMISIPSVILVTALLLSLWGGAIRFTVPMLFATTFLPMFGIGGLTGIPLAFNSTDLYLHDTYYVIGHFHYVVAPGTIFALFAGVYYWYPKACGRMMNDTLGKLHFWFSIVFINGIFFPMFIQGIAGVHRRWYDGGVSYEQIIKPVLHWNNFMSASAFLLGATQLIFIFNFFYSIFRGRKVPNDNPWDATTLEWDTPTPPGHGNFTKPITVYRGPYEYSVPGADKDFTPQSEPPKSDKPAAAPTPALAH</sequence>
<keyword evidence="1" id="KW-0813">Transport</keyword>
<dbReference type="EMBL" id="ABVL01000005">
    <property type="protein sequence ID" value="EDY20306.1"/>
    <property type="molecule type" value="Genomic_DNA"/>
</dbReference>
<keyword evidence="6" id="KW-1185">Reference proteome</keyword>
<feature type="transmembrane region" description="Helical" evidence="3">
    <location>
        <begin position="438"/>
        <end position="463"/>
    </location>
</feature>
<dbReference type="Proteomes" id="UP000005824">
    <property type="component" value="Unassembled WGS sequence"/>
</dbReference>
<feature type="transmembrane region" description="Helical" evidence="3">
    <location>
        <begin position="526"/>
        <end position="547"/>
    </location>
</feature>
<dbReference type="GO" id="GO:0009060">
    <property type="term" value="P:aerobic respiration"/>
    <property type="evidence" value="ECO:0007669"/>
    <property type="project" value="InterPro"/>
</dbReference>
<dbReference type="InterPro" id="IPR023616">
    <property type="entry name" value="Cyt_c_oxase-like_su1_dom"/>
</dbReference>
<dbReference type="eggNOG" id="COG0843">
    <property type="taxonomic scope" value="Bacteria"/>
</dbReference>
<feature type="transmembrane region" description="Helical" evidence="3">
    <location>
        <begin position="104"/>
        <end position="127"/>
    </location>
</feature>
<evidence type="ECO:0000313" key="6">
    <source>
        <dbReference type="Proteomes" id="UP000005824"/>
    </source>
</evidence>
<keyword evidence="3" id="KW-0812">Transmembrane</keyword>
<feature type="transmembrane region" description="Helical" evidence="3">
    <location>
        <begin position="338"/>
        <end position="356"/>
    </location>
</feature>
<feature type="transmembrane region" description="Helical" evidence="3">
    <location>
        <begin position="376"/>
        <end position="397"/>
    </location>
</feature>
<dbReference type="PRINTS" id="PR01165">
    <property type="entry name" value="CYCOXIDASEI"/>
</dbReference>
<dbReference type="EC" id="1.9.3.1" evidence="5"/>
<proteinExistence type="predicted"/>
<accession>B4CZZ2</accession>
<organism evidence="5 6">
    <name type="scientific">Chthoniobacter flavus Ellin428</name>
    <dbReference type="NCBI Taxonomy" id="497964"/>
    <lineage>
        <taxon>Bacteria</taxon>
        <taxon>Pseudomonadati</taxon>
        <taxon>Verrucomicrobiota</taxon>
        <taxon>Spartobacteria</taxon>
        <taxon>Chthoniobacterales</taxon>
        <taxon>Chthoniobacteraceae</taxon>
        <taxon>Chthoniobacter</taxon>
    </lineage>
</organism>